<feature type="transmembrane region" description="Helical" evidence="1">
    <location>
        <begin position="82"/>
        <end position="104"/>
    </location>
</feature>
<dbReference type="Proteomes" id="UP001178507">
    <property type="component" value="Unassembled WGS sequence"/>
</dbReference>
<keyword evidence="1" id="KW-0472">Membrane</keyword>
<feature type="transmembrane region" description="Helical" evidence="1">
    <location>
        <begin position="209"/>
        <end position="229"/>
    </location>
</feature>
<feature type="transmembrane region" description="Helical" evidence="1">
    <location>
        <begin position="132"/>
        <end position="157"/>
    </location>
</feature>
<keyword evidence="1" id="KW-0812">Transmembrane</keyword>
<evidence type="ECO:0000313" key="3">
    <source>
        <dbReference type="Proteomes" id="UP001178507"/>
    </source>
</evidence>
<accession>A0AA36N2T2</accession>
<sequence>MLERHNPDVEEWQRALQGSNSPSTPSRSFSYTHAADVFQEQPGWLRACFKDIQHVFKNQGVTSLKKLRYSPPLIFLRVWHTYGIWVGACVYFTISANLMLAWYIDWYRTSITCEGDVQCSSSQLLSFPLGPFFAIFLRTWLLVCIVGDLLRFCYLLAKDAWEEDTFRTYRRVVCCDFWRDIEAEVSAKVADGEWSEELLDSTGRRCLDAALQISIYLALDVFPLVSFLVSYLDTENVGQAFVYLSASLSGGSCIHVLLFYFAMWVTDIVTKWQAFRQACRGVARVPPCEYPGESLQNFQWAGEFGDRHLANLESARCISFVEDIPEGPNVSPDSSGAFPAVARLKPA</sequence>
<keyword evidence="1" id="KW-1133">Transmembrane helix</keyword>
<comment type="caution">
    <text evidence="2">The sequence shown here is derived from an EMBL/GenBank/DDBJ whole genome shotgun (WGS) entry which is preliminary data.</text>
</comment>
<evidence type="ECO:0000256" key="1">
    <source>
        <dbReference type="SAM" id="Phobius"/>
    </source>
</evidence>
<organism evidence="2 3">
    <name type="scientific">Effrenium voratum</name>
    <dbReference type="NCBI Taxonomy" id="2562239"/>
    <lineage>
        <taxon>Eukaryota</taxon>
        <taxon>Sar</taxon>
        <taxon>Alveolata</taxon>
        <taxon>Dinophyceae</taxon>
        <taxon>Suessiales</taxon>
        <taxon>Symbiodiniaceae</taxon>
        <taxon>Effrenium</taxon>
    </lineage>
</organism>
<dbReference type="AlphaFoldDB" id="A0AA36N2T2"/>
<proteinExistence type="predicted"/>
<name>A0AA36N2T2_9DINO</name>
<protein>
    <submittedName>
        <fullName evidence="2">Uncharacterized protein</fullName>
    </submittedName>
</protein>
<feature type="transmembrane region" description="Helical" evidence="1">
    <location>
        <begin position="241"/>
        <end position="266"/>
    </location>
</feature>
<gene>
    <name evidence="2" type="ORF">EVOR1521_LOCUS13609</name>
</gene>
<keyword evidence="3" id="KW-1185">Reference proteome</keyword>
<dbReference type="EMBL" id="CAUJNA010001535">
    <property type="protein sequence ID" value="CAJ1387551.1"/>
    <property type="molecule type" value="Genomic_DNA"/>
</dbReference>
<evidence type="ECO:0000313" key="2">
    <source>
        <dbReference type="EMBL" id="CAJ1387551.1"/>
    </source>
</evidence>
<reference evidence="2" key="1">
    <citation type="submission" date="2023-08" db="EMBL/GenBank/DDBJ databases">
        <authorList>
            <person name="Chen Y."/>
            <person name="Shah S."/>
            <person name="Dougan E. K."/>
            <person name="Thang M."/>
            <person name="Chan C."/>
        </authorList>
    </citation>
    <scope>NUCLEOTIDE SEQUENCE</scope>
</reference>